<feature type="chain" id="PRO_5040998287" evidence="3">
    <location>
        <begin position="24"/>
        <end position="1355"/>
    </location>
</feature>
<keyword evidence="3" id="KW-0732">Signal</keyword>
<accession>A0A9X2JH61</accession>
<dbReference type="RefSeq" id="WP_252853828.1">
    <property type="nucleotide sequence ID" value="NZ_JAMXLR010000061.1"/>
</dbReference>
<protein>
    <submittedName>
        <fullName evidence="4">Uncharacterized protein</fullName>
    </submittedName>
</protein>
<evidence type="ECO:0000256" key="1">
    <source>
        <dbReference type="SAM" id="MobiDB-lite"/>
    </source>
</evidence>
<evidence type="ECO:0000256" key="2">
    <source>
        <dbReference type="SAM" id="Phobius"/>
    </source>
</evidence>
<feature type="transmembrane region" description="Helical" evidence="2">
    <location>
        <begin position="468"/>
        <end position="486"/>
    </location>
</feature>
<keyword evidence="2" id="KW-1133">Transmembrane helix</keyword>
<dbReference type="Proteomes" id="UP001155241">
    <property type="component" value="Unassembled WGS sequence"/>
</dbReference>
<name>A0A9X2JH61_9BACT</name>
<evidence type="ECO:0000256" key="3">
    <source>
        <dbReference type="SAM" id="SignalP"/>
    </source>
</evidence>
<keyword evidence="5" id="KW-1185">Reference proteome</keyword>
<feature type="transmembrane region" description="Helical" evidence="2">
    <location>
        <begin position="691"/>
        <end position="712"/>
    </location>
</feature>
<sequence length="1355" mass="150293">MFTLRVRLVVLAAVLLGGANAGAQSTDPRVPPELQPWQDWATWGDRHADCPSPYNNAGQHICFWPSRLTLEAGADQGTWNLNVRVFEESWVPLPGDANIWPLTVMANGNEVVVVTREGRPHVHLAAGTHELEGTFRWDAMPQKVHLPQQVGLVALVVEGQEVAVPNWDASGDLWLRRTQQQEEEKQQLTRRVYRVLNDGVPLWLDTEVVLGVSGKSREETLGALLPEGWQLATLDSPIPVAVDNRGVLTAQLRAGEWTIKARAFRTHDFQTFGYAEGAEPMVAEELIGYRANPRFRIAEIEGVNAVDASQTTFPKAWRNLPVYRWNTDSSFQLVERQRGMGDGAPAGLTIARELWLDQDGQAGTYCDQVRSNAFQEWRLDAADGQNLGAVRADGQSQLITANPTTGAHGVELRDRQLNLEAVGRTDQIGNLPATGWQADAENLSLTLNLPPGWRVLALFGADSVEGDWLTAWSLLDLFLLLVFAIAITRMWNWRAGLLALLAFGLAYHEPGAPRLTWLFLLAPLALLQVVKEGPMQKLLVAWKYLALVLLALFLIPFLASQVQSALYPQLEPHGITYGERTLLPRAMNYAAREAARDANLYETPLESAPTDESPQSGKGARFSSQSSLYNKQVAESSKLQKQYVGNMALSPQAVVQTGPAKPTWSWNSVYCYWNGPVDQTQRVRPVLIPPYVHRLLTVVRLILLLLLAAVLLGRQLPRPSGRATAAALMLLALLTPVTAQAQIPDQQTLETLRNRLLEPSDAFPNAAEIPTATLDVSEGRLKLSAQVHAAANVAVPLPGQLPSWSPLSVTIDGEAQTAVRRQDGYLWVSLTEGVHQVEVEGLLPDASDWQWTFLLKPRRVEINAPDWTVTGVKPNGVPEDQVFFAPKQERAPGEAAYDQRHFNVAVVVDRQLEIGLVWKVHNTVRRLSEPGKAVALRIPLLPGEQVQTTSANVEEGYINVRLSAGQDEYRWESELPITPQLELTAADTDQWVDQWRLMLSPVWDATFAGLPPVFEEGTEKLEPVWHPWPGEQATLSFSRPEPIEGDTVTIHEVQHNTSLGARLRTVTLQMEIERSLAGDFMIEIPTDADVTTVKLDGREIPVRRDDGKLVVPTSPGRQKIEVAWKLSAPLPMVASPDAVTLPSESANVTSIMQPSADRWLLWTAGPLRGPAVRFWTIIVVAVMAGVALGWLPHSPLRSWEWVLLGIGLTQVNVAPALLVVAWLLVFSWRGRMDPHSMHIGTFNLLQCLLVLLTLAALLVLLVVVHEGLLGDPEMFVVGNGSSPTYLNWFQPRSGVDLPQPTMVSVSVWWYRGLMLLWALWLASSLVRWLKQAWQQFTHETAWREHSKVKLEPDVD</sequence>
<keyword evidence="2" id="KW-0812">Transmembrane</keyword>
<proteinExistence type="predicted"/>
<feature type="transmembrane region" description="Helical" evidence="2">
    <location>
        <begin position="542"/>
        <end position="559"/>
    </location>
</feature>
<feature type="compositionally biased region" description="Polar residues" evidence="1">
    <location>
        <begin position="610"/>
        <end position="624"/>
    </location>
</feature>
<gene>
    <name evidence="4" type="ORF">NG895_17595</name>
</gene>
<feature type="transmembrane region" description="Helical" evidence="2">
    <location>
        <begin position="1172"/>
        <end position="1191"/>
    </location>
</feature>
<keyword evidence="2" id="KW-0472">Membrane</keyword>
<evidence type="ECO:0000313" key="5">
    <source>
        <dbReference type="Proteomes" id="UP001155241"/>
    </source>
</evidence>
<reference evidence="4" key="1">
    <citation type="submission" date="2022-06" db="EMBL/GenBank/DDBJ databases">
        <title>Aeoliella straminimaris, a novel planctomycete from sediments.</title>
        <authorList>
            <person name="Vitorino I.R."/>
            <person name="Lage O.M."/>
        </authorList>
    </citation>
    <scope>NUCLEOTIDE SEQUENCE</scope>
    <source>
        <strain evidence="4">ICT_H6.2</strain>
    </source>
</reference>
<evidence type="ECO:0000313" key="4">
    <source>
        <dbReference type="EMBL" id="MCO6045715.1"/>
    </source>
</evidence>
<comment type="caution">
    <text evidence="4">The sequence shown here is derived from an EMBL/GenBank/DDBJ whole genome shotgun (WGS) entry which is preliminary data.</text>
</comment>
<dbReference type="EMBL" id="JAMXLR010000061">
    <property type="protein sequence ID" value="MCO6045715.1"/>
    <property type="molecule type" value="Genomic_DNA"/>
</dbReference>
<feature type="signal peptide" evidence="3">
    <location>
        <begin position="1"/>
        <end position="23"/>
    </location>
</feature>
<organism evidence="4 5">
    <name type="scientific">Aeoliella straminimaris</name>
    <dbReference type="NCBI Taxonomy" id="2954799"/>
    <lineage>
        <taxon>Bacteria</taxon>
        <taxon>Pseudomonadati</taxon>
        <taxon>Planctomycetota</taxon>
        <taxon>Planctomycetia</taxon>
        <taxon>Pirellulales</taxon>
        <taxon>Lacipirellulaceae</taxon>
        <taxon>Aeoliella</taxon>
    </lineage>
</organism>
<feature type="transmembrane region" description="Helical" evidence="2">
    <location>
        <begin position="1308"/>
        <end position="1329"/>
    </location>
</feature>
<feature type="transmembrane region" description="Helical" evidence="2">
    <location>
        <begin position="1203"/>
        <end position="1228"/>
    </location>
</feature>
<feature type="region of interest" description="Disordered" evidence="1">
    <location>
        <begin position="605"/>
        <end position="624"/>
    </location>
</feature>
<feature type="transmembrane region" description="Helical" evidence="2">
    <location>
        <begin position="1240"/>
        <end position="1264"/>
    </location>
</feature>